<dbReference type="AlphaFoldDB" id="A0A344UN10"/>
<accession>A0A344UN10</accession>
<protein>
    <submittedName>
        <fullName evidence="1">Uncharacterized protein</fullName>
    </submittedName>
</protein>
<gene>
    <name evidence="1" type="ORF">DK843_21585</name>
</gene>
<evidence type="ECO:0000313" key="2">
    <source>
        <dbReference type="Proteomes" id="UP000252038"/>
    </source>
</evidence>
<dbReference type="EMBL" id="CP029554">
    <property type="protein sequence ID" value="AXE36658.1"/>
    <property type="molecule type" value="Genomic_DNA"/>
</dbReference>
<name>A0A344UN10_9NEIS</name>
<organism evidence="1 2">
    <name type="scientific">Chromobacterium phragmitis</name>
    <dbReference type="NCBI Taxonomy" id="2202141"/>
    <lineage>
        <taxon>Bacteria</taxon>
        <taxon>Pseudomonadati</taxon>
        <taxon>Pseudomonadota</taxon>
        <taxon>Betaproteobacteria</taxon>
        <taxon>Neisseriales</taxon>
        <taxon>Chromobacteriaceae</taxon>
        <taxon>Chromobacterium</taxon>
    </lineage>
</organism>
<sequence>MMIFSRFRPANGKGDLCGQISLHPQGRPASLAFGFSPVPASPEALLNSRRANVAALKQAAA</sequence>
<evidence type="ECO:0000313" key="1">
    <source>
        <dbReference type="EMBL" id="AXE36658.1"/>
    </source>
</evidence>
<dbReference type="KEGG" id="chrb:DK843_21585"/>
<dbReference type="Proteomes" id="UP000252038">
    <property type="component" value="Chromosome"/>
</dbReference>
<reference evidence="1 2" key="1">
    <citation type="submission" date="2018-05" db="EMBL/GenBank/DDBJ databases">
        <title>Genome sequencing, assembly and analysis of the novel insecticidal bacterium, Chromobacterium phragmitis.</title>
        <authorList>
            <person name="Sparks M.E."/>
            <person name="Blackburn M.B."/>
            <person name="Gundersen-Rindal D.E."/>
        </authorList>
    </citation>
    <scope>NUCLEOTIDE SEQUENCE [LARGE SCALE GENOMIC DNA]</scope>
    <source>
        <strain evidence="1">IIBBL 274-1</strain>
    </source>
</reference>
<proteinExistence type="predicted"/>